<accession>A0AAE0LAC2</accession>
<dbReference type="EMBL" id="LGRX02006061">
    <property type="protein sequence ID" value="KAK3277534.1"/>
    <property type="molecule type" value="Genomic_DNA"/>
</dbReference>
<evidence type="ECO:0000313" key="1">
    <source>
        <dbReference type="EMBL" id="KAK3277534.1"/>
    </source>
</evidence>
<sequence>VLKLELERRDQRERRDRELLALTWQPDVPGWLASKAEYDGDYTVEGAKEGWRIMSNHVSRALRVFKQSHNRSAHGMPAVRLVVSTAGNSLEAMHVAGYVSPEGDTLKIKDDAVFGYI</sequence>
<proteinExistence type="predicted"/>
<reference evidence="1 2" key="1">
    <citation type="journal article" date="2015" name="Genome Biol. Evol.">
        <title>Comparative Genomics of a Bacterivorous Green Alga Reveals Evolutionary Causalities and Consequences of Phago-Mixotrophic Mode of Nutrition.</title>
        <authorList>
            <person name="Burns J.A."/>
            <person name="Paasch A."/>
            <person name="Narechania A."/>
            <person name="Kim E."/>
        </authorList>
    </citation>
    <scope>NUCLEOTIDE SEQUENCE [LARGE SCALE GENOMIC DNA]</scope>
    <source>
        <strain evidence="1 2">PLY_AMNH</strain>
    </source>
</reference>
<feature type="non-terminal residue" evidence="1">
    <location>
        <position position="1"/>
    </location>
</feature>
<protein>
    <submittedName>
        <fullName evidence="1">Uncharacterized protein</fullName>
    </submittedName>
</protein>
<name>A0AAE0LAC2_9CHLO</name>
<gene>
    <name evidence="1" type="ORF">CYMTET_14462</name>
</gene>
<organism evidence="1 2">
    <name type="scientific">Cymbomonas tetramitiformis</name>
    <dbReference type="NCBI Taxonomy" id="36881"/>
    <lineage>
        <taxon>Eukaryota</taxon>
        <taxon>Viridiplantae</taxon>
        <taxon>Chlorophyta</taxon>
        <taxon>Pyramimonadophyceae</taxon>
        <taxon>Pyramimonadales</taxon>
        <taxon>Pyramimonadaceae</taxon>
        <taxon>Cymbomonas</taxon>
    </lineage>
</organism>
<keyword evidence="2" id="KW-1185">Reference proteome</keyword>
<dbReference type="AlphaFoldDB" id="A0AAE0LAC2"/>
<evidence type="ECO:0000313" key="2">
    <source>
        <dbReference type="Proteomes" id="UP001190700"/>
    </source>
</evidence>
<comment type="caution">
    <text evidence="1">The sequence shown here is derived from an EMBL/GenBank/DDBJ whole genome shotgun (WGS) entry which is preliminary data.</text>
</comment>
<dbReference type="Proteomes" id="UP001190700">
    <property type="component" value="Unassembled WGS sequence"/>
</dbReference>